<feature type="transmembrane region" description="Helical" evidence="1">
    <location>
        <begin position="61"/>
        <end position="80"/>
    </location>
</feature>
<accession>A0A1L5F3U9</accession>
<organism evidence="2 3">
    <name type="scientific">Clostridium kluyveri</name>
    <dbReference type="NCBI Taxonomy" id="1534"/>
    <lineage>
        <taxon>Bacteria</taxon>
        <taxon>Bacillati</taxon>
        <taxon>Bacillota</taxon>
        <taxon>Clostridia</taxon>
        <taxon>Eubacteriales</taxon>
        <taxon>Clostridiaceae</taxon>
        <taxon>Clostridium</taxon>
    </lineage>
</organism>
<dbReference type="RefSeq" id="WP_073537379.1">
    <property type="nucleotide sequence ID" value="NZ_CP018335.1"/>
</dbReference>
<evidence type="ECO:0000256" key="1">
    <source>
        <dbReference type="SAM" id="Phobius"/>
    </source>
</evidence>
<proteinExistence type="predicted"/>
<gene>
    <name evidence="2" type="ORF">BS101_02465</name>
</gene>
<dbReference type="AlphaFoldDB" id="A0A1L5F3U9"/>
<name>A0A1L5F3U9_CLOKL</name>
<feature type="transmembrane region" description="Helical" evidence="1">
    <location>
        <begin position="170"/>
        <end position="187"/>
    </location>
</feature>
<feature type="transmembrane region" description="Helical" evidence="1">
    <location>
        <begin position="126"/>
        <end position="149"/>
    </location>
</feature>
<keyword evidence="1" id="KW-1133">Transmembrane helix</keyword>
<dbReference type="OrthoDB" id="2678099at2"/>
<evidence type="ECO:0000313" key="2">
    <source>
        <dbReference type="EMBL" id="APM37691.1"/>
    </source>
</evidence>
<dbReference type="Proteomes" id="UP000184604">
    <property type="component" value="Chromosome"/>
</dbReference>
<feature type="transmembrane region" description="Helical" evidence="1">
    <location>
        <begin position="207"/>
        <end position="231"/>
    </location>
</feature>
<sequence length="269" mass="30822">MLGLKKCSEEDFYQFIYSNSKYYPKDIDARLLGGLIGVLIFGGLGWFYIEGCNIECPYLISIMVKVFIIADIGLFIFSRVNNKKYAFKFQRFFVIVAAINWVALSLCIYPMPLAIAYSNDNALFKIIIYTIILVCIYSIFVFIRLIILIRKGEMRKDSVGLYERLFSRKIAYLGFSVPIIVIASKLGRRAAISMDNSGVNMGVPILMFVLAFIMQVILVSIIPECIIVAYCKSRFKSFNFPYKTYPTFKNKNKINPSFKNKNKKRKGSS</sequence>
<protein>
    <submittedName>
        <fullName evidence="2">Uncharacterized protein</fullName>
    </submittedName>
</protein>
<feature type="transmembrane region" description="Helical" evidence="1">
    <location>
        <begin position="31"/>
        <end position="49"/>
    </location>
</feature>
<keyword evidence="1" id="KW-0472">Membrane</keyword>
<keyword evidence="1" id="KW-0812">Transmembrane</keyword>
<feature type="transmembrane region" description="Helical" evidence="1">
    <location>
        <begin position="92"/>
        <end position="114"/>
    </location>
</feature>
<dbReference type="EMBL" id="CP018335">
    <property type="protein sequence ID" value="APM37691.1"/>
    <property type="molecule type" value="Genomic_DNA"/>
</dbReference>
<reference evidence="2 3" key="1">
    <citation type="submission" date="2016-12" db="EMBL/GenBank/DDBJ databases">
        <title>Complete genome sequence of Clostridium kluyveri JZZ isolated from the pit mud of a Chinese flavor liquor-making factory.</title>
        <authorList>
            <person name="Wang Y."/>
        </authorList>
    </citation>
    <scope>NUCLEOTIDE SEQUENCE [LARGE SCALE GENOMIC DNA]</scope>
    <source>
        <strain evidence="2 3">JZZ</strain>
    </source>
</reference>
<evidence type="ECO:0000313" key="3">
    <source>
        <dbReference type="Proteomes" id="UP000184604"/>
    </source>
</evidence>